<evidence type="ECO:0000256" key="9">
    <source>
        <dbReference type="ARBA" id="ARBA00023158"/>
    </source>
</evidence>
<dbReference type="GO" id="GO:0003723">
    <property type="term" value="F:RNA binding"/>
    <property type="evidence" value="ECO:0007669"/>
    <property type="project" value="InterPro"/>
</dbReference>
<dbReference type="InterPro" id="IPR047187">
    <property type="entry name" value="SF1_C_Upf1"/>
</dbReference>
<keyword evidence="4" id="KW-0963">Cytoplasm</keyword>
<gene>
    <name evidence="12" type="ORF">EB796_024674</name>
</gene>
<evidence type="ECO:0000256" key="6">
    <source>
        <dbReference type="ARBA" id="ARBA00022801"/>
    </source>
</evidence>
<dbReference type="GO" id="GO:0031047">
    <property type="term" value="P:regulatory ncRNA-mediated gene silencing"/>
    <property type="evidence" value="ECO:0007669"/>
    <property type="project" value="UniProtKB-KW"/>
</dbReference>
<dbReference type="InterPro" id="IPR003593">
    <property type="entry name" value="AAA+_ATPase"/>
</dbReference>
<evidence type="ECO:0000256" key="7">
    <source>
        <dbReference type="ARBA" id="ARBA00022806"/>
    </source>
</evidence>
<dbReference type="SUPFAM" id="SSF52540">
    <property type="entry name" value="P-loop containing nucleoside triphosphate hydrolases"/>
    <property type="match status" value="1"/>
</dbReference>
<comment type="caution">
    <text evidence="12">The sequence shown here is derived from an EMBL/GenBank/DDBJ whole genome shotgun (WGS) entry which is preliminary data.</text>
</comment>
<name>A0A7J7ITY8_BUGNE</name>
<dbReference type="InterPro" id="IPR027417">
    <property type="entry name" value="P-loop_NTPase"/>
</dbReference>
<evidence type="ECO:0000313" key="12">
    <source>
        <dbReference type="EMBL" id="KAF6017027.1"/>
    </source>
</evidence>
<dbReference type="Pfam" id="PF13086">
    <property type="entry name" value="AAA_11"/>
    <property type="match status" value="2"/>
</dbReference>
<evidence type="ECO:0000256" key="4">
    <source>
        <dbReference type="ARBA" id="ARBA00022490"/>
    </source>
</evidence>
<evidence type="ECO:0000256" key="5">
    <source>
        <dbReference type="ARBA" id="ARBA00022741"/>
    </source>
</evidence>
<evidence type="ECO:0000256" key="1">
    <source>
        <dbReference type="ARBA" id="ARBA00004496"/>
    </source>
</evidence>
<keyword evidence="13" id="KW-1185">Reference proteome</keyword>
<comment type="subcellular location">
    <subcellularLocation>
        <location evidence="1">Cytoplasm</location>
    </subcellularLocation>
</comment>
<dbReference type="OrthoDB" id="6513042at2759"/>
<dbReference type="GO" id="GO:0005524">
    <property type="term" value="F:ATP binding"/>
    <property type="evidence" value="ECO:0007669"/>
    <property type="project" value="UniProtKB-KW"/>
</dbReference>
<dbReference type="InterPro" id="IPR041679">
    <property type="entry name" value="DNA2/NAM7-like_C"/>
</dbReference>
<dbReference type="InterPro" id="IPR041677">
    <property type="entry name" value="DNA2/NAM7_AAA_11"/>
</dbReference>
<reference evidence="12" key="1">
    <citation type="submission" date="2020-06" db="EMBL/GenBank/DDBJ databases">
        <title>Draft genome of Bugula neritina, a colonial animal packing powerful symbionts and potential medicines.</title>
        <authorList>
            <person name="Rayko M."/>
        </authorList>
    </citation>
    <scope>NUCLEOTIDE SEQUENCE [LARGE SCALE GENOMIC DNA]</scope>
    <source>
        <strain evidence="12">Kwan_BN1</strain>
    </source>
</reference>
<evidence type="ECO:0000256" key="10">
    <source>
        <dbReference type="ARBA" id="ARBA00047984"/>
    </source>
</evidence>
<dbReference type="GO" id="GO:0005737">
    <property type="term" value="C:cytoplasm"/>
    <property type="evidence" value="ECO:0007669"/>
    <property type="project" value="UniProtKB-SubCell"/>
</dbReference>
<protein>
    <recommendedName>
        <fullName evidence="3">RNA helicase</fullName>
        <ecNumber evidence="3">3.6.4.13</ecNumber>
    </recommendedName>
</protein>
<dbReference type="GO" id="GO:0016787">
    <property type="term" value="F:hydrolase activity"/>
    <property type="evidence" value="ECO:0007669"/>
    <property type="project" value="UniProtKB-KW"/>
</dbReference>
<comment type="catalytic activity">
    <reaction evidence="10">
        <text>ATP + H2O = ADP + phosphate + H(+)</text>
        <dbReference type="Rhea" id="RHEA:13065"/>
        <dbReference type="ChEBI" id="CHEBI:15377"/>
        <dbReference type="ChEBI" id="CHEBI:15378"/>
        <dbReference type="ChEBI" id="CHEBI:30616"/>
        <dbReference type="ChEBI" id="CHEBI:43474"/>
        <dbReference type="ChEBI" id="CHEBI:456216"/>
        <dbReference type="EC" id="3.6.4.13"/>
    </reaction>
</comment>
<dbReference type="Pfam" id="PF13087">
    <property type="entry name" value="AAA_12"/>
    <property type="match status" value="1"/>
</dbReference>
<dbReference type="PANTHER" id="PTHR45418:SF1">
    <property type="entry name" value="CANCER_TESTIS ANTIGEN 55"/>
    <property type="match status" value="1"/>
</dbReference>
<keyword evidence="7" id="KW-0347">Helicase</keyword>
<feature type="domain" description="AAA+ ATPase" evidence="11">
    <location>
        <begin position="151"/>
        <end position="340"/>
    </location>
</feature>
<dbReference type="Pfam" id="PF21634">
    <property type="entry name" value="MOV-10_beta-barrel"/>
    <property type="match status" value="1"/>
</dbReference>
<dbReference type="Gene3D" id="3.40.50.300">
    <property type="entry name" value="P-loop containing nucleotide triphosphate hydrolases"/>
    <property type="match status" value="2"/>
</dbReference>
<evidence type="ECO:0000256" key="3">
    <source>
        <dbReference type="ARBA" id="ARBA00012552"/>
    </source>
</evidence>
<dbReference type="PANTHER" id="PTHR45418">
    <property type="entry name" value="CANCER/TESTIS ANTIGEN 55"/>
    <property type="match status" value="1"/>
</dbReference>
<keyword evidence="9" id="KW-0943">RNA-mediated gene silencing</keyword>
<keyword evidence="5" id="KW-0547">Nucleotide-binding</keyword>
<accession>A0A7J7ITY8</accession>
<proteinExistence type="inferred from homology"/>
<dbReference type="CDD" id="cd18038">
    <property type="entry name" value="DEXXQc_Helz-like"/>
    <property type="match status" value="1"/>
</dbReference>
<dbReference type="InterPro" id="IPR049080">
    <property type="entry name" value="MOV-10-like_beta-barrel"/>
</dbReference>
<sequence>MVYVFVVNFVLNNYLIPGLAEKRPSVLRGDRLHVTPLPPVEFKYEGLVNDTSHSNAYLVFDPRFEVDVGDVFNKVFRIEFTIQRLSLRLMHRAVEIMKSDQLYEDILFPQSFNIRPMKPINSFTLDCFEKSIEGNSEQITAVRHIVAGSSRPAPYIIYGPPGTGKTFTLVEAIKQVCKVYPKSKILVCAPQNDAADIIAERLLDHVSEKSILRFNAASRNAQSMSDEILRISNYNQVLNRVVFSPKSEIAKKQIVVSTLTNSGRLVSAELNDHFTHLFIDEAGFATEPETVIPLALLSPKLKMGGQLVLAGDPKQLGPILRSALATLHGFDVSLLERLMEAPNSLYSRNQDGFYNNKFVTKLLKNFRSHPEILEVPNQLFYEFELQPCADKREREKLCGWQGLPEFSMYRWKFESIGFPLVFRQVTGREEQDRSSPSWFNRHEVLVVAEYVENLLYGSPRVDPLDIGIISPYIQQVKKIRRALDIIGNDPRSSSISGDIRDIKVGSVEKFQGDEKEVIIISTVRSQTDKLNIDEKFNLGFVRNPKPL</sequence>
<dbReference type="Proteomes" id="UP000593567">
    <property type="component" value="Unassembled WGS sequence"/>
</dbReference>
<evidence type="ECO:0000256" key="2">
    <source>
        <dbReference type="ARBA" id="ARBA00005601"/>
    </source>
</evidence>
<evidence type="ECO:0000256" key="8">
    <source>
        <dbReference type="ARBA" id="ARBA00022840"/>
    </source>
</evidence>
<dbReference type="InterPro" id="IPR026122">
    <property type="entry name" value="MOV-10/SDE3_DEXXQ/H-box"/>
</dbReference>
<evidence type="ECO:0000259" key="11">
    <source>
        <dbReference type="SMART" id="SM00382"/>
    </source>
</evidence>
<keyword evidence="6" id="KW-0378">Hydrolase</keyword>
<evidence type="ECO:0000313" key="13">
    <source>
        <dbReference type="Proteomes" id="UP000593567"/>
    </source>
</evidence>
<dbReference type="EMBL" id="VXIV02003441">
    <property type="protein sequence ID" value="KAF6017027.1"/>
    <property type="molecule type" value="Genomic_DNA"/>
</dbReference>
<comment type="similarity">
    <text evidence="2">Belongs to the DNA2/NAM7 helicase family. SDE3 subfamily.</text>
</comment>
<dbReference type="EC" id="3.6.4.13" evidence="3"/>
<dbReference type="CDD" id="cd18808">
    <property type="entry name" value="SF1_C_Upf1"/>
    <property type="match status" value="1"/>
</dbReference>
<organism evidence="12 13">
    <name type="scientific">Bugula neritina</name>
    <name type="common">Brown bryozoan</name>
    <name type="synonym">Sertularia neritina</name>
    <dbReference type="NCBI Taxonomy" id="10212"/>
    <lineage>
        <taxon>Eukaryota</taxon>
        <taxon>Metazoa</taxon>
        <taxon>Spiralia</taxon>
        <taxon>Lophotrochozoa</taxon>
        <taxon>Bryozoa</taxon>
        <taxon>Gymnolaemata</taxon>
        <taxon>Cheilostomatida</taxon>
        <taxon>Flustrina</taxon>
        <taxon>Buguloidea</taxon>
        <taxon>Bugulidae</taxon>
        <taxon>Bugula</taxon>
    </lineage>
</organism>
<dbReference type="AlphaFoldDB" id="A0A7J7ITY8"/>
<dbReference type="GO" id="GO:0032574">
    <property type="term" value="F:5'-3' RNA helicase activity"/>
    <property type="evidence" value="ECO:0007669"/>
    <property type="project" value="InterPro"/>
</dbReference>
<dbReference type="SMART" id="SM00382">
    <property type="entry name" value="AAA"/>
    <property type="match status" value="1"/>
</dbReference>
<keyword evidence="8" id="KW-0067">ATP-binding</keyword>